<dbReference type="EMBL" id="MU151060">
    <property type="protein sequence ID" value="KAF9453625.1"/>
    <property type="molecule type" value="Genomic_DNA"/>
</dbReference>
<proteinExistence type="predicted"/>
<comment type="caution">
    <text evidence="1">The sequence shown here is derived from an EMBL/GenBank/DDBJ whole genome shotgun (WGS) entry which is preliminary data.</text>
</comment>
<accession>A0A9P6C955</accession>
<reference evidence="1" key="1">
    <citation type="submission" date="2020-11" db="EMBL/GenBank/DDBJ databases">
        <authorList>
            <consortium name="DOE Joint Genome Institute"/>
            <person name="Ahrendt S."/>
            <person name="Riley R."/>
            <person name="Andreopoulos W."/>
            <person name="Labutti K."/>
            <person name="Pangilinan J."/>
            <person name="Ruiz-Duenas F.J."/>
            <person name="Barrasa J.M."/>
            <person name="Sanchez-Garcia M."/>
            <person name="Camarero S."/>
            <person name="Miyauchi S."/>
            <person name="Serrano A."/>
            <person name="Linde D."/>
            <person name="Babiker R."/>
            <person name="Drula E."/>
            <person name="Ayuso-Fernandez I."/>
            <person name="Pacheco R."/>
            <person name="Padilla G."/>
            <person name="Ferreira P."/>
            <person name="Barriuso J."/>
            <person name="Kellner H."/>
            <person name="Castanera R."/>
            <person name="Alfaro M."/>
            <person name="Ramirez L."/>
            <person name="Pisabarro A.G."/>
            <person name="Kuo A."/>
            <person name="Tritt A."/>
            <person name="Lipzen A."/>
            <person name="He G."/>
            <person name="Yan M."/>
            <person name="Ng V."/>
            <person name="Cullen D."/>
            <person name="Martin F."/>
            <person name="Rosso M.-N."/>
            <person name="Henrissat B."/>
            <person name="Hibbett D."/>
            <person name="Martinez A.T."/>
            <person name="Grigoriev I.V."/>
        </authorList>
    </citation>
    <scope>NUCLEOTIDE SEQUENCE</scope>
    <source>
        <strain evidence="1">MF-IS2</strain>
    </source>
</reference>
<keyword evidence="2" id="KW-1185">Reference proteome</keyword>
<dbReference type="AlphaFoldDB" id="A0A9P6C955"/>
<gene>
    <name evidence="1" type="ORF">P691DRAFT_25814</name>
</gene>
<evidence type="ECO:0000313" key="2">
    <source>
        <dbReference type="Proteomes" id="UP000807342"/>
    </source>
</evidence>
<organism evidence="1 2">
    <name type="scientific">Macrolepiota fuliginosa MF-IS2</name>
    <dbReference type="NCBI Taxonomy" id="1400762"/>
    <lineage>
        <taxon>Eukaryota</taxon>
        <taxon>Fungi</taxon>
        <taxon>Dikarya</taxon>
        <taxon>Basidiomycota</taxon>
        <taxon>Agaricomycotina</taxon>
        <taxon>Agaricomycetes</taxon>
        <taxon>Agaricomycetidae</taxon>
        <taxon>Agaricales</taxon>
        <taxon>Agaricineae</taxon>
        <taxon>Agaricaceae</taxon>
        <taxon>Macrolepiota</taxon>
    </lineage>
</organism>
<protein>
    <submittedName>
        <fullName evidence="1">Uncharacterized protein</fullName>
    </submittedName>
</protein>
<dbReference type="OrthoDB" id="3145912at2759"/>
<evidence type="ECO:0000313" key="1">
    <source>
        <dbReference type="EMBL" id="KAF9453625.1"/>
    </source>
</evidence>
<name>A0A9P6C955_9AGAR</name>
<sequence>MELFLGQEIIDWCWVGHRSWVRIEPLIYQSIILPGSFHDDDAEQRFQLFSRTFNTGTKPKAFYMQYVKSIFSNAAWWENNSSSDFEVEFLSVCHASIENLECWSEPCDKLNAAIRTMHFPKLKTLCINIDLFPQGKHLFTYPVFQNVTHLDIGSHDAHQITDWSSLESLRCLTHMRIQAVSDMSSNQAMDEVIKVASQARRCFPPNLQYFVILINADLLWEAIIVKAPRRWGRFNAIRLGKFDRRILLGCFEGSGDFDVEEEDQEEINRYEELVAILPHPTEPKLEPWSAWEEVARIAGKREKNCNS</sequence>
<dbReference type="Proteomes" id="UP000807342">
    <property type="component" value="Unassembled WGS sequence"/>
</dbReference>